<accession>A0A0A3IGN2</accession>
<feature type="site" description="Lowers pKa of active site Tyr" evidence="3">
    <location>
        <position position="73"/>
    </location>
</feature>
<comment type="caution">
    <text evidence="5">The sequence shown here is derived from an EMBL/GenBank/DDBJ whole genome shotgun (WGS) entry which is preliminary data.</text>
</comment>
<dbReference type="STRING" id="1220589.CD32_22065"/>
<evidence type="ECO:0000313" key="6">
    <source>
        <dbReference type="Proteomes" id="UP000030437"/>
    </source>
</evidence>
<sequence>MKFKKAAAIGMGTWHMGEEPDKRAQEIKALQTGIEHGLTIIDTAEMYGEGLSEELVGEAIKPFPRDTLTLVTKVYPWHASREKMRLSLEHSLKRLQTDFVDLYLLHWRGDIPLEETVEAFEQLKEEGKLKAWGVSNFDVSDMEELETISTQCATNQVLYNMNNRGIEFDLLPWMHERNMPLMAYTPFGHGDTLKANFVKNPILLELAANHNCSIFQLLLAWCIRSREVITIPKSSNPEHVKANAKALELKLDDEELNLINAIFPQPLHKVPLEVL</sequence>
<dbReference type="eggNOG" id="COG0656">
    <property type="taxonomic scope" value="Bacteria"/>
</dbReference>
<dbReference type="PANTHER" id="PTHR43638">
    <property type="entry name" value="OXIDOREDUCTASE, ALDO/KETO REDUCTASE FAMILY PROTEIN"/>
    <property type="match status" value="1"/>
</dbReference>
<dbReference type="CDD" id="cd19138">
    <property type="entry name" value="AKR_YeaE"/>
    <property type="match status" value="1"/>
</dbReference>
<name>A0A0A3IGN2_9BACI</name>
<dbReference type="AlphaFoldDB" id="A0A0A3IGN2"/>
<proteinExistence type="predicted"/>
<protein>
    <submittedName>
        <fullName evidence="5">Aldo/keto reductase</fullName>
    </submittedName>
</protein>
<dbReference type="PANTHER" id="PTHR43638:SF3">
    <property type="entry name" value="ALDEHYDE REDUCTASE"/>
    <property type="match status" value="1"/>
</dbReference>
<feature type="active site" description="Proton donor" evidence="1">
    <location>
        <position position="47"/>
    </location>
</feature>
<dbReference type="GO" id="GO:0016491">
    <property type="term" value="F:oxidoreductase activity"/>
    <property type="evidence" value="ECO:0007669"/>
    <property type="project" value="InterPro"/>
</dbReference>
<keyword evidence="6" id="KW-1185">Reference proteome</keyword>
<dbReference type="SUPFAM" id="SSF51430">
    <property type="entry name" value="NAD(P)-linked oxidoreductase"/>
    <property type="match status" value="1"/>
</dbReference>
<evidence type="ECO:0000256" key="3">
    <source>
        <dbReference type="PIRSR" id="PIRSR000097-3"/>
    </source>
</evidence>
<dbReference type="Gene3D" id="3.20.20.100">
    <property type="entry name" value="NADP-dependent oxidoreductase domain"/>
    <property type="match status" value="1"/>
</dbReference>
<dbReference type="PRINTS" id="PR00069">
    <property type="entry name" value="ALDKETRDTASE"/>
</dbReference>
<dbReference type="InterPro" id="IPR020471">
    <property type="entry name" value="AKR"/>
</dbReference>
<evidence type="ECO:0000256" key="2">
    <source>
        <dbReference type="PIRSR" id="PIRSR000097-2"/>
    </source>
</evidence>
<dbReference type="PIRSF" id="PIRSF000097">
    <property type="entry name" value="AKR"/>
    <property type="match status" value="1"/>
</dbReference>
<evidence type="ECO:0000313" key="5">
    <source>
        <dbReference type="EMBL" id="KGR81983.1"/>
    </source>
</evidence>
<evidence type="ECO:0000256" key="1">
    <source>
        <dbReference type="PIRSR" id="PIRSR000097-1"/>
    </source>
</evidence>
<gene>
    <name evidence="5" type="ORF">CD32_22065</name>
</gene>
<evidence type="ECO:0000259" key="4">
    <source>
        <dbReference type="Pfam" id="PF00248"/>
    </source>
</evidence>
<dbReference type="EMBL" id="JPVP01000060">
    <property type="protein sequence ID" value="KGR81983.1"/>
    <property type="molecule type" value="Genomic_DNA"/>
</dbReference>
<reference evidence="5 6" key="1">
    <citation type="submission" date="2014-02" db="EMBL/GenBank/DDBJ databases">
        <title>Draft genome sequence of Lysinibacillus odysseyi NBRC 100172.</title>
        <authorList>
            <person name="Zhang F."/>
            <person name="Wang G."/>
            <person name="Zhang L."/>
        </authorList>
    </citation>
    <scope>NUCLEOTIDE SEQUENCE [LARGE SCALE GENOMIC DNA]</scope>
    <source>
        <strain evidence="5 6">NBRC 100172</strain>
    </source>
</reference>
<dbReference type="Pfam" id="PF00248">
    <property type="entry name" value="Aldo_ket_red"/>
    <property type="match status" value="1"/>
</dbReference>
<dbReference type="InterPro" id="IPR036812">
    <property type="entry name" value="NAD(P)_OxRdtase_dom_sf"/>
</dbReference>
<organism evidence="5 6">
    <name type="scientific">Lysinibacillus odysseyi 34hs-1 = NBRC 100172</name>
    <dbReference type="NCBI Taxonomy" id="1220589"/>
    <lineage>
        <taxon>Bacteria</taxon>
        <taxon>Bacillati</taxon>
        <taxon>Bacillota</taxon>
        <taxon>Bacilli</taxon>
        <taxon>Bacillales</taxon>
        <taxon>Bacillaceae</taxon>
        <taxon>Lysinibacillus</taxon>
    </lineage>
</organism>
<dbReference type="InterPro" id="IPR023210">
    <property type="entry name" value="NADP_OxRdtase_dom"/>
</dbReference>
<feature type="binding site" evidence="2">
    <location>
        <position position="106"/>
    </location>
    <ligand>
        <name>substrate</name>
    </ligand>
</feature>
<feature type="domain" description="NADP-dependent oxidoreductase" evidence="4">
    <location>
        <begin position="8"/>
        <end position="262"/>
    </location>
</feature>
<dbReference type="Proteomes" id="UP000030437">
    <property type="component" value="Unassembled WGS sequence"/>
</dbReference>